<dbReference type="AlphaFoldDB" id="A0A930Y1F2"/>
<dbReference type="InterPro" id="IPR026414">
    <property type="entry name" value="ExosoTase_F-assoc_memb"/>
</dbReference>
<keyword evidence="1" id="KW-1133">Transmembrane helix</keyword>
<accession>A0A930Y1F2</accession>
<reference evidence="2" key="1">
    <citation type="submission" date="2020-11" db="EMBL/GenBank/DDBJ databases">
        <title>Genome of Flavobacterium soyangense.</title>
        <authorList>
            <person name="Liu Q."/>
            <person name="Xin Y.-H."/>
        </authorList>
    </citation>
    <scope>NUCLEOTIDE SEQUENCE</scope>
    <source>
        <strain evidence="2">CGMCC 1.13493</strain>
    </source>
</reference>
<evidence type="ECO:0000313" key="2">
    <source>
        <dbReference type="EMBL" id="MBF2709414.1"/>
    </source>
</evidence>
<evidence type="ECO:0000256" key="1">
    <source>
        <dbReference type="SAM" id="Phobius"/>
    </source>
</evidence>
<dbReference type="NCBIfam" id="TIGR04127">
    <property type="entry name" value="flavo_near_exo"/>
    <property type="match status" value="1"/>
</dbReference>
<proteinExistence type="predicted"/>
<organism evidence="2 3">
    <name type="scientific">Flavobacterium soyangense</name>
    <dbReference type="NCBI Taxonomy" id="2023265"/>
    <lineage>
        <taxon>Bacteria</taxon>
        <taxon>Pseudomonadati</taxon>
        <taxon>Bacteroidota</taxon>
        <taxon>Flavobacteriia</taxon>
        <taxon>Flavobacteriales</taxon>
        <taxon>Flavobacteriaceae</taxon>
        <taxon>Flavobacterium</taxon>
    </lineage>
</organism>
<sequence>MLQKLLNHKVRIALSILLTIFLVLIRAYEDNLFYDPFLNYFKTDYYNLPLPEINNIQLFFGLLFRYFLNTSISLSIIYVLFKDVEAVKFASILYLIFFVILVTIFFFALFYVGETNKMALFYVRRFIIQPIFLLLFLPAFYYHKQKRLAVPD</sequence>
<feature type="transmembrane region" description="Helical" evidence="1">
    <location>
        <begin position="92"/>
        <end position="113"/>
    </location>
</feature>
<gene>
    <name evidence="2" type="ORF">IR213_12550</name>
</gene>
<feature type="transmembrane region" description="Helical" evidence="1">
    <location>
        <begin position="12"/>
        <end position="28"/>
    </location>
</feature>
<dbReference type="Proteomes" id="UP000646211">
    <property type="component" value="Unassembled WGS sequence"/>
</dbReference>
<dbReference type="EMBL" id="JADHEC010000030">
    <property type="protein sequence ID" value="MBF2709414.1"/>
    <property type="molecule type" value="Genomic_DNA"/>
</dbReference>
<name>A0A930Y1F2_9FLAO</name>
<dbReference type="RefSeq" id="WP_194312654.1">
    <property type="nucleotide sequence ID" value="NZ_JADHEC010000030.1"/>
</dbReference>
<keyword evidence="1" id="KW-0472">Membrane</keyword>
<protein>
    <submittedName>
        <fullName evidence="2">Exosortase F system-associated protein</fullName>
    </submittedName>
</protein>
<evidence type="ECO:0000313" key="3">
    <source>
        <dbReference type="Proteomes" id="UP000646211"/>
    </source>
</evidence>
<keyword evidence="1" id="KW-0812">Transmembrane</keyword>
<comment type="caution">
    <text evidence="2">The sequence shown here is derived from an EMBL/GenBank/DDBJ whole genome shotgun (WGS) entry which is preliminary data.</text>
</comment>
<feature type="transmembrane region" description="Helical" evidence="1">
    <location>
        <begin position="119"/>
        <end position="142"/>
    </location>
</feature>
<feature type="transmembrane region" description="Helical" evidence="1">
    <location>
        <begin position="56"/>
        <end position="80"/>
    </location>
</feature>
<keyword evidence="3" id="KW-1185">Reference proteome</keyword>